<sequence length="61" mass="6865">MTSKNKPDTALPTELSAQTIEFLSLSKQPFAAEILSEKSFFNTQIMDKISDSLTHQVQFTE</sequence>
<gene>
    <name evidence="1" type="ORF">MNBD_GAMMA10-1690</name>
</gene>
<protein>
    <submittedName>
        <fullName evidence="1">Uncharacterized protein</fullName>
    </submittedName>
</protein>
<dbReference type="EMBL" id="UOFJ01000674">
    <property type="protein sequence ID" value="VAW72582.1"/>
    <property type="molecule type" value="Genomic_DNA"/>
</dbReference>
<proteinExistence type="predicted"/>
<name>A0A3B0YB95_9ZZZZ</name>
<feature type="non-terminal residue" evidence="1">
    <location>
        <position position="61"/>
    </location>
</feature>
<accession>A0A3B0YB95</accession>
<reference evidence="1" key="1">
    <citation type="submission" date="2018-06" db="EMBL/GenBank/DDBJ databases">
        <authorList>
            <person name="Zhirakovskaya E."/>
        </authorList>
    </citation>
    <scope>NUCLEOTIDE SEQUENCE</scope>
</reference>
<evidence type="ECO:0000313" key="1">
    <source>
        <dbReference type="EMBL" id="VAW72582.1"/>
    </source>
</evidence>
<dbReference type="AlphaFoldDB" id="A0A3B0YB95"/>
<organism evidence="1">
    <name type="scientific">hydrothermal vent metagenome</name>
    <dbReference type="NCBI Taxonomy" id="652676"/>
    <lineage>
        <taxon>unclassified sequences</taxon>
        <taxon>metagenomes</taxon>
        <taxon>ecological metagenomes</taxon>
    </lineage>
</organism>